<evidence type="ECO:0000313" key="3">
    <source>
        <dbReference type="Proteomes" id="UP000651452"/>
    </source>
</evidence>
<feature type="compositionally biased region" description="Polar residues" evidence="1">
    <location>
        <begin position="89"/>
        <end position="98"/>
    </location>
</feature>
<feature type="compositionally biased region" description="Polar residues" evidence="1">
    <location>
        <begin position="1"/>
        <end position="32"/>
    </location>
</feature>
<dbReference type="Proteomes" id="UP000651452">
    <property type="component" value="Unassembled WGS sequence"/>
</dbReference>
<proteinExistence type="predicted"/>
<dbReference type="OrthoDB" id="5089392at2759"/>
<keyword evidence="3" id="KW-1185">Reference proteome</keyword>
<reference evidence="2" key="1">
    <citation type="submission" date="2018-12" db="EMBL/GenBank/DDBJ databases">
        <authorList>
            <person name="Syme R.A."/>
            <person name="Farfan-Caceres L."/>
            <person name="Lichtenzveig J."/>
        </authorList>
    </citation>
    <scope>NUCLEOTIDE SEQUENCE</scope>
    <source>
        <strain evidence="2">Al4</strain>
    </source>
</reference>
<evidence type="ECO:0000313" key="2">
    <source>
        <dbReference type="EMBL" id="KAF9696780.1"/>
    </source>
</evidence>
<name>A0A8H7J214_9PLEO</name>
<evidence type="ECO:0000256" key="1">
    <source>
        <dbReference type="SAM" id="MobiDB-lite"/>
    </source>
</evidence>
<organism evidence="2 3">
    <name type="scientific">Ascochyta lentis</name>
    <dbReference type="NCBI Taxonomy" id="205686"/>
    <lineage>
        <taxon>Eukaryota</taxon>
        <taxon>Fungi</taxon>
        <taxon>Dikarya</taxon>
        <taxon>Ascomycota</taxon>
        <taxon>Pezizomycotina</taxon>
        <taxon>Dothideomycetes</taxon>
        <taxon>Pleosporomycetidae</taxon>
        <taxon>Pleosporales</taxon>
        <taxon>Pleosporineae</taxon>
        <taxon>Didymellaceae</taxon>
        <taxon>Ascochyta</taxon>
    </lineage>
</organism>
<sequence length="154" mass="16841">MASHDSASFQPTPPVRSSTVDSQKSIDSSGQMSPTSAPASPTSRAFFGAITERLRERSRSRSRADPSRKRAKSPMVMPPEQLPVAQPQPARQASQLAATQAPAKSTRPALQQDGRRSTSSSSSSDPWRGRHSNDWLFNGFSVRDTAKGYLERRK</sequence>
<accession>A0A8H7J214</accession>
<feature type="region of interest" description="Disordered" evidence="1">
    <location>
        <begin position="1"/>
        <end position="138"/>
    </location>
</feature>
<comment type="caution">
    <text evidence="2">The sequence shown here is derived from an EMBL/GenBank/DDBJ whole genome shotgun (WGS) entry which is preliminary data.</text>
</comment>
<feature type="compositionally biased region" description="Basic and acidic residues" evidence="1">
    <location>
        <begin position="52"/>
        <end position="68"/>
    </location>
</feature>
<dbReference type="AlphaFoldDB" id="A0A8H7J214"/>
<feature type="compositionally biased region" description="Low complexity" evidence="1">
    <location>
        <begin position="33"/>
        <end position="43"/>
    </location>
</feature>
<dbReference type="EMBL" id="RZGK01000009">
    <property type="protein sequence ID" value="KAF9696780.1"/>
    <property type="molecule type" value="Genomic_DNA"/>
</dbReference>
<protein>
    <submittedName>
        <fullName evidence="2">Uncharacterized protein</fullName>
    </submittedName>
</protein>
<reference evidence="2" key="2">
    <citation type="submission" date="2020-09" db="EMBL/GenBank/DDBJ databases">
        <title>Reference genome assembly for Australian Ascochyta lentis isolate Al4.</title>
        <authorList>
            <person name="Lee R.C."/>
            <person name="Farfan-Caceres L.M."/>
            <person name="Debler J.W."/>
            <person name="Williams A.H."/>
            <person name="Henares B.M."/>
        </authorList>
    </citation>
    <scope>NUCLEOTIDE SEQUENCE</scope>
    <source>
        <strain evidence="2">Al4</strain>
    </source>
</reference>
<gene>
    <name evidence="2" type="ORF">EKO04_005343</name>
</gene>